<dbReference type="Pfam" id="PF02146">
    <property type="entry name" value="SIR2"/>
    <property type="match status" value="1"/>
</dbReference>
<protein>
    <submittedName>
        <fullName evidence="11">DHS-like NAD/FAD-binding domain-containing protein</fullName>
    </submittedName>
</protein>
<dbReference type="InterPro" id="IPR003000">
    <property type="entry name" value="Sirtuin"/>
</dbReference>
<proteinExistence type="inferred from homology"/>
<comment type="subcellular location">
    <subcellularLocation>
        <location evidence="2">Mitochondrion</location>
    </subcellularLocation>
</comment>
<dbReference type="Gene3D" id="3.40.50.1220">
    <property type="entry name" value="TPP-binding domain"/>
    <property type="match status" value="1"/>
</dbReference>
<dbReference type="GO" id="GO:0017136">
    <property type="term" value="F:histone deacetylase activity, NAD-dependent"/>
    <property type="evidence" value="ECO:0007669"/>
    <property type="project" value="TreeGrafter"/>
</dbReference>
<name>A0A5C3PJL9_9APHY</name>
<keyword evidence="7" id="KW-0520">NAD</keyword>
<evidence type="ECO:0000256" key="5">
    <source>
        <dbReference type="ARBA" id="ARBA00022723"/>
    </source>
</evidence>
<evidence type="ECO:0000256" key="9">
    <source>
        <dbReference type="PROSITE-ProRule" id="PRU00236"/>
    </source>
</evidence>
<evidence type="ECO:0000256" key="8">
    <source>
        <dbReference type="ARBA" id="ARBA00023128"/>
    </source>
</evidence>
<evidence type="ECO:0000256" key="3">
    <source>
        <dbReference type="ARBA" id="ARBA00006924"/>
    </source>
</evidence>
<dbReference type="InterPro" id="IPR026590">
    <property type="entry name" value="Ssirtuin_cat_dom"/>
</dbReference>
<comment type="cofactor">
    <cofactor evidence="1">
        <name>Zn(2+)</name>
        <dbReference type="ChEBI" id="CHEBI:29105"/>
    </cofactor>
</comment>
<dbReference type="STRING" id="1314778.A0A5C3PJL9"/>
<reference evidence="11 12" key="1">
    <citation type="journal article" date="2019" name="Nat. Ecol. Evol.">
        <title>Megaphylogeny resolves global patterns of mushroom evolution.</title>
        <authorList>
            <person name="Varga T."/>
            <person name="Krizsan K."/>
            <person name="Foldi C."/>
            <person name="Dima B."/>
            <person name="Sanchez-Garcia M."/>
            <person name="Sanchez-Ramirez S."/>
            <person name="Szollosi G.J."/>
            <person name="Szarkandi J.G."/>
            <person name="Papp V."/>
            <person name="Albert L."/>
            <person name="Andreopoulos W."/>
            <person name="Angelini C."/>
            <person name="Antonin V."/>
            <person name="Barry K.W."/>
            <person name="Bougher N.L."/>
            <person name="Buchanan P."/>
            <person name="Buyck B."/>
            <person name="Bense V."/>
            <person name="Catcheside P."/>
            <person name="Chovatia M."/>
            <person name="Cooper J."/>
            <person name="Damon W."/>
            <person name="Desjardin D."/>
            <person name="Finy P."/>
            <person name="Geml J."/>
            <person name="Haridas S."/>
            <person name="Hughes K."/>
            <person name="Justo A."/>
            <person name="Karasinski D."/>
            <person name="Kautmanova I."/>
            <person name="Kiss B."/>
            <person name="Kocsube S."/>
            <person name="Kotiranta H."/>
            <person name="LaButti K.M."/>
            <person name="Lechner B.E."/>
            <person name="Liimatainen K."/>
            <person name="Lipzen A."/>
            <person name="Lukacs Z."/>
            <person name="Mihaltcheva S."/>
            <person name="Morgado L.N."/>
            <person name="Niskanen T."/>
            <person name="Noordeloos M.E."/>
            <person name="Ohm R.A."/>
            <person name="Ortiz-Santana B."/>
            <person name="Ovrebo C."/>
            <person name="Racz N."/>
            <person name="Riley R."/>
            <person name="Savchenko A."/>
            <person name="Shiryaev A."/>
            <person name="Soop K."/>
            <person name="Spirin V."/>
            <person name="Szebenyi C."/>
            <person name="Tomsovsky M."/>
            <person name="Tulloss R.E."/>
            <person name="Uehling J."/>
            <person name="Grigoriev I.V."/>
            <person name="Vagvolgyi C."/>
            <person name="Papp T."/>
            <person name="Martin F.M."/>
            <person name="Miettinen O."/>
            <person name="Hibbett D.S."/>
            <person name="Nagy L.G."/>
        </authorList>
    </citation>
    <scope>NUCLEOTIDE SEQUENCE [LARGE SCALE GENOMIC DNA]</scope>
    <source>
        <strain evidence="11 12">HHB13444</strain>
    </source>
</reference>
<evidence type="ECO:0000256" key="7">
    <source>
        <dbReference type="ARBA" id="ARBA00023027"/>
    </source>
</evidence>
<evidence type="ECO:0000256" key="2">
    <source>
        <dbReference type="ARBA" id="ARBA00004173"/>
    </source>
</evidence>
<dbReference type="GO" id="GO:0070403">
    <property type="term" value="F:NAD+ binding"/>
    <property type="evidence" value="ECO:0007669"/>
    <property type="project" value="InterPro"/>
</dbReference>
<evidence type="ECO:0000256" key="1">
    <source>
        <dbReference type="ARBA" id="ARBA00001947"/>
    </source>
</evidence>
<dbReference type="GO" id="GO:0005634">
    <property type="term" value="C:nucleus"/>
    <property type="evidence" value="ECO:0007669"/>
    <property type="project" value="TreeGrafter"/>
</dbReference>
<feature type="domain" description="Deacetylase sirtuin-type" evidence="10">
    <location>
        <begin position="22"/>
        <end position="284"/>
    </location>
</feature>
<keyword evidence="4" id="KW-0808">Transferase</keyword>
<dbReference type="InParanoid" id="A0A5C3PJL9"/>
<dbReference type="AlphaFoldDB" id="A0A5C3PJL9"/>
<dbReference type="FunCoup" id="A0A5C3PJL9">
    <property type="interactions" value="244"/>
</dbReference>
<evidence type="ECO:0000256" key="4">
    <source>
        <dbReference type="ARBA" id="ARBA00022679"/>
    </source>
</evidence>
<dbReference type="CDD" id="cd01408">
    <property type="entry name" value="SIRT1"/>
    <property type="match status" value="1"/>
</dbReference>
<evidence type="ECO:0000313" key="11">
    <source>
        <dbReference type="EMBL" id="TFK89726.1"/>
    </source>
</evidence>
<gene>
    <name evidence="11" type="ORF">K466DRAFT_518467</name>
</gene>
<evidence type="ECO:0000256" key="6">
    <source>
        <dbReference type="ARBA" id="ARBA00022833"/>
    </source>
</evidence>
<keyword evidence="8" id="KW-0496">Mitochondrion</keyword>
<feature type="binding site" evidence="9">
    <location>
        <position position="189"/>
    </location>
    <ligand>
        <name>Zn(2+)</name>
        <dbReference type="ChEBI" id="CHEBI:29105"/>
    </ligand>
</feature>
<feature type="binding site" evidence="9">
    <location>
        <position position="184"/>
    </location>
    <ligand>
        <name>Zn(2+)</name>
        <dbReference type="ChEBI" id="CHEBI:29105"/>
    </ligand>
</feature>
<organism evidence="11 12">
    <name type="scientific">Polyporus arcularius HHB13444</name>
    <dbReference type="NCBI Taxonomy" id="1314778"/>
    <lineage>
        <taxon>Eukaryota</taxon>
        <taxon>Fungi</taxon>
        <taxon>Dikarya</taxon>
        <taxon>Basidiomycota</taxon>
        <taxon>Agaricomycotina</taxon>
        <taxon>Agaricomycetes</taxon>
        <taxon>Polyporales</taxon>
        <taxon>Polyporaceae</taxon>
        <taxon>Polyporus</taxon>
    </lineage>
</organism>
<dbReference type="InterPro" id="IPR026591">
    <property type="entry name" value="Sirtuin_cat_small_dom_sf"/>
</dbReference>
<dbReference type="PANTHER" id="PTHR11085">
    <property type="entry name" value="NAD-DEPENDENT PROTEIN DEACYLASE SIRTUIN-5, MITOCHONDRIAL-RELATED"/>
    <property type="match status" value="1"/>
</dbReference>
<evidence type="ECO:0000259" key="10">
    <source>
        <dbReference type="PROSITE" id="PS50305"/>
    </source>
</evidence>
<evidence type="ECO:0000313" key="12">
    <source>
        <dbReference type="Proteomes" id="UP000308197"/>
    </source>
</evidence>
<dbReference type="InterPro" id="IPR050134">
    <property type="entry name" value="NAD-dep_sirtuin_deacylases"/>
</dbReference>
<keyword evidence="5 9" id="KW-0479">Metal-binding</keyword>
<feature type="binding site" evidence="9">
    <location>
        <position position="160"/>
    </location>
    <ligand>
        <name>Zn(2+)</name>
        <dbReference type="ChEBI" id="CHEBI:29105"/>
    </ligand>
</feature>
<feature type="binding site" evidence="9">
    <location>
        <position position="163"/>
    </location>
    <ligand>
        <name>Zn(2+)</name>
        <dbReference type="ChEBI" id="CHEBI:29105"/>
    </ligand>
</feature>
<dbReference type="PROSITE" id="PS50305">
    <property type="entry name" value="SIRTUIN"/>
    <property type="match status" value="1"/>
</dbReference>
<comment type="similarity">
    <text evidence="3">Belongs to the sirtuin family. Class I subfamily.</text>
</comment>
<dbReference type="SUPFAM" id="SSF52467">
    <property type="entry name" value="DHS-like NAD/FAD-binding domain"/>
    <property type="match status" value="1"/>
</dbReference>
<accession>A0A5C3PJL9</accession>
<keyword evidence="12" id="KW-1185">Reference proteome</keyword>
<dbReference type="GO" id="GO:0005739">
    <property type="term" value="C:mitochondrion"/>
    <property type="evidence" value="ECO:0007669"/>
    <property type="project" value="UniProtKB-SubCell"/>
</dbReference>
<comment type="caution">
    <text evidence="9">Lacks conserved residue(s) required for the propagation of feature annotation.</text>
</comment>
<dbReference type="Proteomes" id="UP000308197">
    <property type="component" value="Unassembled WGS sequence"/>
</dbReference>
<dbReference type="Gene3D" id="3.30.1600.10">
    <property type="entry name" value="SIR2/SIRT2 'Small Domain"/>
    <property type="match status" value="1"/>
</dbReference>
<dbReference type="EMBL" id="ML211067">
    <property type="protein sequence ID" value="TFK89726.1"/>
    <property type="molecule type" value="Genomic_DNA"/>
</dbReference>
<dbReference type="GO" id="GO:0046872">
    <property type="term" value="F:metal ion binding"/>
    <property type="evidence" value="ECO:0007669"/>
    <property type="project" value="UniProtKB-KW"/>
</dbReference>
<dbReference type="PANTHER" id="PTHR11085:SF6">
    <property type="entry name" value="NAD-DEPENDENT PROTEIN DEACETYLASE SIRTUIN-2"/>
    <property type="match status" value="1"/>
</dbReference>
<dbReference type="InterPro" id="IPR029035">
    <property type="entry name" value="DHS-like_NAD/FAD-binding_dom"/>
</dbReference>
<sequence>MTFTSVMDDNDELLMLYDGPTTILEGRDIASVAKYMKSPQCKQVFVILGAGVSTAAGIPDFRSPRTRLYAMLAKLNLPYPRAVFELNYFRFHPTPFYTLARELYPGRYRPTLTHTFVKLLSDRNLLHTCFTQNIDTLERQAGIPAEKLVEANGSFASQRCIDCKKEYDSARMREAIEKGEIVVCDKESCGGLVKPDIVFFGESMPEFLSQSIPKIGSADLLFVIGTSLTVQPFAKLASMAPESCPRVLINLDFAGDIGTRADDVLLLGRCDTIVRDLCRELGWEETLDSEWAKTEIAGSASLAASALPPERAYRTKALMDAVVPHEQVEMGSTSNGTSTPTAAGWQDKLDAVDSLSERLRVALECSEKVVPLLEEAAITFPARTLSSEEILFASGAVDDLPSLEEPPHIVTPPVIVLEGKS</sequence>
<keyword evidence="6 9" id="KW-0862">Zinc</keyword>